<dbReference type="PANTHER" id="PTHR30005">
    <property type="entry name" value="EXOPOLYPHOSPHATASE"/>
    <property type="match status" value="1"/>
</dbReference>
<dbReference type="GO" id="GO:0016462">
    <property type="term" value="F:pyrophosphatase activity"/>
    <property type="evidence" value="ECO:0007669"/>
    <property type="project" value="TreeGrafter"/>
</dbReference>
<dbReference type="Pfam" id="PF02541">
    <property type="entry name" value="Ppx-GppA"/>
    <property type="match status" value="1"/>
</dbReference>
<reference evidence="2" key="1">
    <citation type="submission" date="2021-09" db="EMBL/GenBank/DDBJ databases">
        <title>Genome of Aequorivita sp. strain F47161.</title>
        <authorList>
            <person name="Wang Y."/>
        </authorList>
    </citation>
    <scope>NUCLEOTIDE SEQUENCE</scope>
    <source>
        <strain evidence="2">F47161</strain>
    </source>
</reference>
<dbReference type="CDD" id="cd24006">
    <property type="entry name" value="ASKHA_NBD_PPX_GppA"/>
    <property type="match status" value="1"/>
</dbReference>
<dbReference type="SUPFAM" id="SSF53067">
    <property type="entry name" value="Actin-like ATPase domain"/>
    <property type="match status" value="2"/>
</dbReference>
<dbReference type="EMBL" id="JAIRBA010000009">
    <property type="protein sequence ID" value="MCG2418656.1"/>
    <property type="molecule type" value="Genomic_DNA"/>
</dbReference>
<dbReference type="InterPro" id="IPR050273">
    <property type="entry name" value="GppA/Ppx_hydrolase"/>
</dbReference>
<protein>
    <submittedName>
        <fullName evidence="2">Exopolyphosphatase</fullName>
    </submittedName>
</protein>
<comment type="caution">
    <text evidence="2">The sequence shown here is derived from an EMBL/GenBank/DDBJ whole genome shotgun (WGS) entry which is preliminary data.</text>
</comment>
<dbReference type="Proteomes" id="UP001139461">
    <property type="component" value="Unassembled WGS sequence"/>
</dbReference>
<accession>A0A9X1U9K8</accession>
<dbReference type="RefSeq" id="WP_237602528.1">
    <property type="nucleotide sequence ID" value="NZ_JAIRBA010000009.1"/>
</dbReference>
<evidence type="ECO:0000313" key="3">
    <source>
        <dbReference type="Proteomes" id="UP001139461"/>
    </source>
</evidence>
<gene>
    <name evidence="2" type="ORF">K8089_06440</name>
</gene>
<dbReference type="Gene3D" id="3.30.420.40">
    <property type="match status" value="1"/>
</dbReference>
<evidence type="ECO:0000313" key="2">
    <source>
        <dbReference type="EMBL" id="MCG2418656.1"/>
    </source>
</evidence>
<organism evidence="2 3">
    <name type="scientific">Aequorivita vitellina</name>
    <dbReference type="NCBI Taxonomy" id="2874475"/>
    <lineage>
        <taxon>Bacteria</taxon>
        <taxon>Pseudomonadati</taxon>
        <taxon>Bacteroidota</taxon>
        <taxon>Flavobacteriia</taxon>
        <taxon>Flavobacteriales</taxon>
        <taxon>Flavobacteriaceae</taxon>
        <taxon>Aequorivita</taxon>
    </lineage>
</organism>
<keyword evidence="3" id="KW-1185">Reference proteome</keyword>
<evidence type="ECO:0000259" key="1">
    <source>
        <dbReference type="Pfam" id="PF02541"/>
    </source>
</evidence>
<proteinExistence type="predicted"/>
<dbReference type="InterPro" id="IPR003695">
    <property type="entry name" value="Ppx_GppA_N"/>
</dbReference>
<sequence length="303" mass="33397">MLNIEKYGAVDIGSNAIRLLVVSVIEQNGKDTLFKKTSLVRVPIRLGAEVFLNGKISEASANRMIDAMQAFSLLMKTHNVKRFRACATSAMREAANGLQVAETIKAKSGININIIDGKEEANIIASTNLKSIIEAEKVSLYVDVGGGSTEFTLFANGKTLSSQSFKLGTVRLLEGLVEESIWDDMELWIKKETKDLKGISLIGSGGNINTIFKKSGKKIGKPLSYFYLSSYYELIKSLSYEERITELDMNPDRADVVIPATRIYLSAMKWSKAKNIFVPKIGLSDGIVRSLYNEKVAASQKHI</sequence>
<dbReference type="Gene3D" id="3.30.420.150">
    <property type="entry name" value="Exopolyphosphatase. Domain 2"/>
    <property type="match status" value="1"/>
</dbReference>
<feature type="domain" description="Ppx/GppA phosphatase N-terminal" evidence="1">
    <location>
        <begin position="41"/>
        <end position="291"/>
    </location>
</feature>
<dbReference type="AlphaFoldDB" id="A0A9X1U9K8"/>
<dbReference type="InterPro" id="IPR043129">
    <property type="entry name" value="ATPase_NBD"/>
</dbReference>
<dbReference type="PANTHER" id="PTHR30005:SF0">
    <property type="entry name" value="RETROGRADE REGULATION PROTEIN 2"/>
    <property type="match status" value="1"/>
</dbReference>
<name>A0A9X1U9K8_9FLAO</name>